<dbReference type="AlphaFoldDB" id="D4YK89"/>
<dbReference type="GO" id="GO:0033539">
    <property type="term" value="P:fatty acid beta-oxidation using acyl-CoA dehydrogenase"/>
    <property type="evidence" value="ECO:0007669"/>
    <property type="project" value="TreeGrafter"/>
</dbReference>
<dbReference type="Pfam" id="PF00441">
    <property type="entry name" value="Acyl-CoA_dh_1"/>
    <property type="match status" value="1"/>
</dbReference>
<keyword evidence="5 6" id="KW-0560">Oxidoreductase</keyword>
<sequence length="397" mass="43561">MLQIRHLPQAGTTRRKGALEVDDLQALRKTVATFVEREINPHVDEWERTGMDSRKLWKSAGDLGLLGLTYDPKYGGGGASLAYSMVLAEELGKADAAGVGLGLTAHANMATPTLNQLGTPEQKEKYLRPAISGEAIASIGVTEPDAGSDVAAIRTTAKRDGDHWVINGQKTFITNASHADWVCMLVRTSDEPGYRGMSQIIVPTDTSGFEVTRVLDKLGNRCSDTCELRLTDVRVPVANTIGQEGRGFQQQMLQFLIERLSGTASMIGSCDRALERTREYMRTRKVFGRSLAQCQYPAFRITELQAEIEILRESLHGAVQRVERGEDVTRLTSAAKLKAGRLSREVADYVVQVHGGMGYMEENWTARFMRDSRLTSIGGGADEVMLQVLAKLDGLDV</sequence>
<dbReference type="InterPro" id="IPR046373">
    <property type="entry name" value="Acyl-CoA_Oxase/DH_mid-dom_sf"/>
</dbReference>
<dbReference type="GO" id="GO:0050660">
    <property type="term" value="F:flavin adenine dinucleotide binding"/>
    <property type="evidence" value="ECO:0007669"/>
    <property type="project" value="InterPro"/>
</dbReference>
<dbReference type="Pfam" id="PF02770">
    <property type="entry name" value="Acyl-CoA_dh_M"/>
    <property type="match status" value="1"/>
</dbReference>
<dbReference type="SUPFAM" id="SSF47203">
    <property type="entry name" value="Acyl-CoA dehydrogenase C-terminal domain-like"/>
    <property type="match status" value="1"/>
</dbReference>
<dbReference type="PROSITE" id="PS00072">
    <property type="entry name" value="ACYL_COA_DH_1"/>
    <property type="match status" value="1"/>
</dbReference>
<evidence type="ECO:0000259" key="9">
    <source>
        <dbReference type="Pfam" id="PF02771"/>
    </source>
</evidence>
<dbReference type="eggNOG" id="COG1960">
    <property type="taxonomic scope" value="Bacteria"/>
</dbReference>
<evidence type="ECO:0000259" key="7">
    <source>
        <dbReference type="Pfam" id="PF00441"/>
    </source>
</evidence>
<dbReference type="InterPro" id="IPR006089">
    <property type="entry name" value="Acyl-CoA_DH_CS"/>
</dbReference>
<evidence type="ECO:0000256" key="5">
    <source>
        <dbReference type="ARBA" id="ARBA00023002"/>
    </source>
</evidence>
<dbReference type="InterPro" id="IPR009075">
    <property type="entry name" value="AcylCo_DH/oxidase_C"/>
</dbReference>
<dbReference type="InterPro" id="IPR050741">
    <property type="entry name" value="Acyl-CoA_dehydrogenase"/>
</dbReference>
<protein>
    <submittedName>
        <fullName evidence="10">Acyl-CoA dehydrogenase, C-terminal domain protein</fullName>
        <ecNumber evidence="10">1.3.8.4</ecNumber>
    </submittedName>
</protein>
<feature type="domain" description="Acyl-CoA dehydrogenase/oxidase N-terminal" evidence="9">
    <location>
        <begin position="22"/>
        <end position="134"/>
    </location>
</feature>
<dbReference type="OrthoDB" id="2769798at2"/>
<dbReference type="Gene3D" id="1.10.540.10">
    <property type="entry name" value="Acyl-CoA dehydrogenase/oxidase, N-terminal domain"/>
    <property type="match status" value="1"/>
</dbReference>
<reference evidence="10 11" key="1">
    <citation type="submission" date="2010-04" db="EMBL/GenBank/DDBJ databases">
        <authorList>
            <person name="Qin X."/>
            <person name="Bachman B."/>
            <person name="Battles P."/>
            <person name="Bell A."/>
            <person name="Bess C."/>
            <person name="Bickham C."/>
            <person name="Chaboub L."/>
            <person name="Chen D."/>
            <person name="Coyle M."/>
            <person name="Deiros D.R."/>
            <person name="Dinh H."/>
            <person name="Forbes L."/>
            <person name="Fowler G."/>
            <person name="Francisco L."/>
            <person name="Fu Q."/>
            <person name="Gubbala S."/>
            <person name="Hale W."/>
            <person name="Han Y."/>
            <person name="Hemphill L."/>
            <person name="Highlander S.K."/>
            <person name="Hirani K."/>
            <person name="Hogues M."/>
            <person name="Jackson L."/>
            <person name="Jakkamsetti A."/>
            <person name="Javaid M."/>
            <person name="Jiang H."/>
            <person name="Korchina V."/>
            <person name="Kovar C."/>
            <person name="Lara F."/>
            <person name="Lee S."/>
            <person name="Mata R."/>
            <person name="Mathew T."/>
            <person name="Moen C."/>
            <person name="Morales K."/>
            <person name="Munidasa M."/>
            <person name="Nazareth L."/>
            <person name="Ngo R."/>
            <person name="Nguyen L."/>
            <person name="Okwuonu G."/>
            <person name="Ongeri F."/>
            <person name="Patil S."/>
            <person name="Petrosino J."/>
            <person name="Pham C."/>
            <person name="Pham P."/>
            <person name="Pu L.-L."/>
            <person name="Puazo M."/>
            <person name="Raj R."/>
            <person name="Reid J."/>
            <person name="Rouhana J."/>
            <person name="Saada N."/>
            <person name="Shang Y."/>
            <person name="Simmons D."/>
            <person name="Thornton R."/>
            <person name="Warren J."/>
            <person name="Weissenberger G."/>
            <person name="Zhang J."/>
            <person name="Zhang L."/>
            <person name="Zhou C."/>
            <person name="Zhu D."/>
            <person name="Muzny D."/>
            <person name="Worley K."/>
            <person name="Gibbs R."/>
        </authorList>
    </citation>
    <scope>NUCLEOTIDE SEQUENCE [LARGE SCALE GENOMIC DNA]</scope>
    <source>
        <strain evidence="10 11">ATCC 49030</strain>
    </source>
</reference>
<comment type="caution">
    <text evidence="10">The sequence shown here is derived from an EMBL/GenBank/DDBJ whole genome shotgun (WGS) entry which is preliminary data.</text>
</comment>
<dbReference type="SUPFAM" id="SSF56645">
    <property type="entry name" value="Acyl-CoA dehydrogenase NM domain-like"/>
    <property type="match status" value="1"/>
</dbReference>
<dbReference type="InterPro" id="IPR006091">
    <property type="entry name" value="Acyl-CoA_Oxase/DH_mid-dom"/>
</dbReference>
<keyword evidence="3 6" id="KW-0285">Flavoprotein</keyword>
<evidence type="ECO:0000256" key="4">
    <source>
        <dbReference type="ARBA" id="ARBA00022827"/>
    </source>
</evidence>
<dbReference type="InterPro" id="IPR037069">
    <property type="entry name" value="AcylCoA_DH/ox_N_sf"/>
</dbReference>
<dbReference type="Gene3D" id="1.20.140.10">
    <property type="entry name" value="Butyryl-CoA Dehydrogenase, subunit A, domain 3"/>
    <property type="match status" value="1"/>
</dbReference>
<feature type="domain" description="Acyl-CoA dehydrogenase/oxidase C-terminal" evidence="7">
    <location>
        <begin position="245"/>
        <end position="391"/>
    </location>
</feature>
<dbReference type="Gene3D" id="2.40.110.10">
    <property type="entry name" value="Butyryl-CoA Dehydrogenase, subunit A, domain 2"/>
    <property type="match status" value="1"/>
</dbReference>
<gene>
    <name evidence="10" type="primary">ivd</name>
    <name evidence="10" type="ORF">HMPREF0183_0349</name>
</gene>
<accession>D4YK89</accession>
<keyword evidence="11" id="KW-1185">Reference proteome</keyword>
<dbReference type="FunFam" id="1.10.540.10:FF:000026">
    <property type="entry name" value="Acyl-CoA dehydrogenase medium chain"/>
    <property type="match status" value="1"/>
</dbReference>
<dbReference type="PANTHER" id="PTHR48083">
    <property type="entry name" value="MEDIUM-CHAIN SPECIFIC ACYL-COA DEHYDROGENASE, MITOCHONDRIAL-RELATED"/>
    <property type="match status" value="1"/>
</dbReference>
<comment type="similarity">
    <text evidence="2 6">Belongs to the acyl-CoA dehydrogenase family.</text>
</comment>
<evidence type="ECO:0000313" key="11">
    <source>
        <dbReference type="Proteomes" id="UP000005714"/>
    </source>
</evidence>
<dbReference type="Pfam" id="PF02771">
    <property type="entry name" value="Acyl-CoA_dh_N"/>
    <property type="match status" value="1"/>
</dbReference>
<dbReference type="PANTHER" id="PTHR48083:SF6">
    <property type="entry name" value="ACYL-COA DEHYDROGENASE 6"/>
    <property type="match status" value="1"/>
</dbReference>
<dbReference type="InterPro" id="IPR009100">
    <property type="entry name" value="AcylCoA_DH/oxidase_NM_dom_sf"/>
</dbReference>
<evidence type="ECO:0000256" key="3">
    <source>
        <dbReference type="ARBA" id="ARBA00022630"/>
    </source>
</evidence>
<evidence type="ECO:0000256" key="6">
    <source>
        <dbReference type="RuleBase" id="RU362125"/>
    </source>
</evidence>
<evidence type="ECO:0000256" key="2">
    <source>
        <dbReference type="ARBA" id="ARBA00009347"/>
    </source>
</evidence>
<dbReference type="EMBL" id="ADNU01000012">
    <property type="protein sequence ID" value="EFG48381.1"/>
    <property type="molecule type" value="Genomic_DNA"/>
</dbReference>
<proteinExistence type="inferred from homology"/>
<evidence type="ECO:0000259" key="8">
    <source>
        <dbReference type="Pfam" id="PF02770"/>
    </source>
</evidence>
<comment type="cofactor">
    <cofactor evidence="1 6">
        <name>FAD</name>
        <dbReference type="ChEBI" id="CHEBI:57692"/>
    </cofactor>
</comment>
<feature type="domain" description="Acyl-CoA oxidase/dehydrogenase middle" evidence="8">
    <location>
        <begin position="139"/>
        <end position="233"/>
    </location>
</feature>
<evidence type="ECO:0000313" key="10">
    <source>
        <dbReference type="EMBL" id="EFG48381.1"/>
    </source>
</evidence>
<dbReference type="InterPro" id="IPR013786">
    <property type="entry name" value="AcylCoA_DH/ox_N"/>
</dbReference>
<evidence type="ECO:0000256" key="1">
    <source>
        <dbReference type="ARBA" id="ARBA00001974"/>
    </source>
</evidence>
<dbReference type="InterPro" id="IPR036250">
    <property type="entry name" value="AcylCo_DH-like_C"/>
</dbReference>
<name>D4YK89_9MICO</name>
<dbReference type="FunFam" id="2.40.110.10:FF:000009">
    <property type="entry name" value="Acyl-CoA dehydrogenase"/>
    <property type="match status" value="1"/>
</dbReference>
<dbReference type="EC" id="1.3.8.4" evidence="10"/>
<dbReference type="GO" id="GO:0005737">
    <property type="term" value="C:cytoplasm"/>
    <property type="evidence" value="ECO:0007669"/>
    <property type="project" value="TreeGrafter"/>
</dbReference>
<keyword evidence="4 6" id="KW-0274">FAD</keyword>
<dbReference type="PROSITE" id="PS00073">
    <property type="entry name" value="ACYL_COA_DH_2"/>
    <property type="match status" value="1"/>
</dbReference>
<dbReference type="Proteomes" id="UP000005714">
    <property type="component" value="Unassembled WGS sequence"/>
</dbReference>
<dbReference type="STRING" id="585530.HMPREF0183_0349"/>
<organism evidence="10 11">
    <name type="scientific">Brevibacterium mcbrellneri ATCC 49030</name>
    <dbReference type="NCBI Taxonomy" id="585530"/>
    <lineage>
        <taxon>Bacteria</taxon>
        <taxon>Bacillati</taxon>
        <taxon>Actinomycetota</taxon>
        <taxon>Actinomycetes</taxon>
        <taxon>Micrococcales</taxon>
        <taxon>Brevibacteriaceae</taxon>
        <taxon>Brevibacterium</taxon>
    </lineage>
</organism>
<dbReference type="GO" id="GO:0008470">
    <property type="term" value="F:3-methylbutanoyl-CoA dehydrogenase activity"/>
    <property type="evidence" value="ECO:0007669"/>
    <property type="project" value="UniProtKB-EC"/>
</dbReference>